<dbReference type="InterPro" id="IPR016186">
    <property type="entry name" value="C-type_lectin-like/link_sf"/>
</dbReference>
<keyword evidence="1" id="KW-1015">Disulfide bond</keyword>
<keyword evidence="4" id="KW-1185">Reference proteome</keyword>
<evidence type="ECO:0000313" key="4">
    <source>
        <dbReference type="Proteomes" id="UP000515129"/>
    </source>
</evidence>
<dbReference type="KEGG" id="caua:113105472"/>
<feature type="chain" id="PRO_5028430516" evidence="2">
    <location>
        <begin position="21"/>
        <end position="213"/>
    </location>
</feature>
<name>A0A6P6PMP2_CARAU</name>
<evidence type="ECO:0000259" key="3">
    <source>
        <dbReference type="PROSITE" id="PS50041"/>
    </source>
</evidence>
<feature type="domain" description="C-type lectin" evidence="3">
    <location>
        <begin position="20"/>
        <end position="135"/>
    </location>
</feature>
<dbReference type="PANTHER" id="PTHR45784:SF3">
    <property type="entry name" value="C-TYPE LECTIN DOMAIN FAMILY 4 MEMBER K-LIKE-RELATED"/>
    <property type="match status" value="1"/>
</dbReference>
<evidence type="ECO:0000256" key="1">
    <source>
        <dbReference type="ARBA" id="ARBA00023157"/>
    </source>
</evidence>
<dbReference type="SUPFAM" id="SSF56436">
    <property type="entry name" value="C-type lectin-like"/>
    <property type="match status" value="1"/>
</dbReference>
<organism evidence="4 5">
    <name type="scientific">Carassius auratus</name>
    <name type="common">Goldfish</name>
    <dbReference type="NCBI Taxonomy" id="7957"/>
    <lineage>
        <taxon>Eukaryota</taxon>
        <taxon>Metazoa</taxon>
        <taxon>Chordata</taxon>
        <taxon>Craniata</taxon>
        <taxon>Vertebrata</taxon>
        <taxon>Euteleostomi</taxon>
        <taxon>Actinopterygii</taxon>
        <taxon>Neopterygii</taxon>
        <taxon>Teleostei</taxon>
        <taxon>Ostariophysi</taxon>
        <taxon>Cypriniformes</taxon>
        <taxon>Cyprinidae</taxon>
        <taxon>Cyprininae</taxon>
        <taxon>Carassius</taxon>
    </lineage>
</organism>
<protein>
    <submittedName>
        <fullName evidence="5">C-type lectin BfL-1-like</fullName>
    </submittedName>
</protein>
<gene>
    <name evidence="5" type="primary">LOC113105472</name>
</gene>
<dbReference type="InterPro" id="IPR016187">
    <property type="entry name" value="CTDL_fold"/>
</dbReference>
<dbReference type="PANTHER" id="PTHR45784">
    <property type="entry name" value="C-TYPE LECTIN DOMAIN FAMILY 20 MEMBER A-RELATED"/>
    <property type="match status" value="1"/>
</dbReference>
<reference evidence="5" key="1">
    <citation type="submission" date="2025-08" db="UniProtKB">
        <authorList>
            <consortium name="RefSeq"/>
        </authorList>
    </citation>
    <scope>IDENTIFICATION</scope>
    <source>
        <strain evidence="5">Wakin</strain>
        <tissue evidence="5">Muscle</tissue>
    </source>
</reference>
<dbReference type="InterPro" id="IPR001304">
    <property type="entry name" value="C-type_lectin-like"/>
</dbReference>
<dbReference type="InterPro" id="IPR018378">
    <property type="entry name" value="C-type_lectin_CS"/>
</dbReference>
<dbReference type="AlphaFoldDB" id="A0A6P6PMP2"/>
<evidence type="ECO:0000313" key="5">
    <source>
        <dbReference type="RefSeq" id="XP_026122338.1"/>
    </source>
</evidence>
<dbReference type="Pfam" id="PF00059">
    <property type="entry name" value="Lectin_C"/>
    <property type="match status" value="1"/>
</dbReference>
<dbReference type="SMART" id="SM00034">
    <property type="entry name" value="CLECT"/>
    <property type="match status" value="1"/>
</dbReference>
<dbReference type="PROSITE" id="PS00615">
    <property type="entry name" value="C_TYPE_LECTIN_1"/>
    <property type="match status" value="1"/>
</dbReference>
<accession>A0A6P6PMP2</accession>
<dbReference type="Proteomes" id="UP000515129">
    <property type="component" value="Chromosome 7"/>
</dbReference>
<dbReference type="OrthoDB" id="7357196at2759"/>
<dbReference type="GeneID" id="113105472"/>
<keyword evidence="2" id="KW-0732">Signal</keyword>
<proteinExistence type="predicted"/>
<dbReference type="RefSeq" id="XP_026122338.1">
    <property type="nucleotide sequence ID" value="XM_026266553.1"/>
</dbReference>
<feature type="signal peptide" evidence="2">
    <location>
        <begin position="1"/>
        <end position="20"/>
    </location>
</feature>
<dbReference type="PROSITE" id="PS50041">
    <property type="entry name" value="C_TYPE_LECTIN_2"/>
    <property type="match status" value="1"/>
</dbReference>
<sequence>MMKRVLLLVFLGALMPVTFPQTRMFYFVPKLMRWSDAQIHCRRNYIDLATIDDQTDRDEMMRVILQFHNGDVWTGLSRTDKSAPWVWSDQSPSTFMPWAPTQPNNWGGSQYCVVVTPGAGLNDLNCEGTFPSVCYTERLKQTVRLEIKSNQNVNDPAVNSEILLQIGKRLKENGLKDYAKLSWKIQPDANVFQKIDATQQTEPCKTDGRKTFY</sequence>
<dbReference type="Gene3D" id="3.10.100.10">
    <property type="entry name" value="Mannose-Binding Protein A, subunit A"/>
    <property type="match status" value="1"/>
</dbReference>
<evidence type="ECO:0000256" key="2">
    <source>
        <dbReference type="SAM" id="SignalP"/>
    </source>
</evidence>